<protein>
    <submittedName>
        <fullName evidence="5">Methyl-accepting chemotaxis protein</fullName>
    </submittedName>
</protein>
<dbReference type="SMART" id="SM00086">
    <property type="entry name" value="PAC"/>
    <property type="match status" value="1"/>
</dbReference>
<dbReference type="InterPro" id="IPR000700">
    <property type="entry name" value="PAS-assoc_C"/>
</dbReference>
<dbReference type="SMART" id="SM00283">
    <property type="entry name" value="MA"/>
    <property type="match status" value="1"/>
</dbReference>
<evidence type="ECO:0000256" key="2">
    <source>
        <dbReference type="PROSITE-ProRule" id="PRU00284"/>
    </source>
</evidence>
<dbReference type="NCBIfam" id="TIGR00229">
    <property type="entry name" value="sensory_box"/>
    <property type="match status" value="1"/>
</dbReference>
<dbReference type="InterPro" id="IPR004089">
    <property type="entry name" value="MCPsignal_dom"/>
</dbReference>
<dbReference type="SUPFAM" id="SSF58104">
    <property type="entry name" value="Methyl-accepting chemotaxis protein (MCP) signaling domain"/>
    <property type="match status" value="1"/>
</dbReference>
<proteinExistence type="predicted"/>
<dbReference type="RefSeq" id="WP_386057238.1">
    <property type="nucleotide sequence ID" value="NZ_JBHTKL010000001.1"/>
</dbReference>
<accession>A0ABW3L1W1</accession>
<dbReference type="InterPro" id="IPR000014">
    <property type="entry name" value="PAS"/>
</dbReference>
<sequence>MKIVEREVTTDLLFQSINQNLAIIQFGLDRRVSFVNPIFANTMKFNRAEDMIGMHHQSFCFDEFTRSSAYEDFWRNLFQGRSYQDKIKRKDARGNELWLEATYMPVYDNGNVVGVLKVATDITERQHEISSVVTNLQDMSEMLNDKAEQGLEQHEYLNNKIEQIAQVSNENTEFLAGLKAKTDEIQGVVKTIRAIASQTNLLSLNAAIEAARAGEHGRGFEVVAKEVRKLSNQVEASIGEVNASIENITSEIKKISDGTVKIQKDVEKGVTQIQIASSGYQEVVASGEALKAEADKLTDII</sequence>
<organism evidence="5 6">
    <name type="scientific">Thalassobacillus hwangdonensis</name>
    <dbReference type="NCBI Taxonomy" id="546108"/>
    <lineage>
        <taxon>Bacteria</taxon>
        <taxon>Bacillati</taxon>
        <taxon>Bacillota</taxon>
        <taxon>Bacilli</taxon>
        <taxon>Bacillales</taxon>
        <taxon>Bacillaceae</taxon>
        <taxon>Thalassobacillus</taxon>
    </lineage>
</organism>
<feature type="domain" description="Methyl-accepting transducer" evidence="3">
    <location>
        <begin position="121"/>
        <end position="301"/>
    </location>
</feature>
<reference evidence="6" key="1">
    <citation type="journal article" date="2019" name="Int. J. Syst. Evol. Microbiol.">
        <title>The Global Catalogue of Microorganisms (GCM) 10K type strain sequencing project: providing services to taxonomists for standard genome sequencing and annotation.</title>
        <authorList>
            <consortium name="The Broad Institute Genomics Platform"/>
            <consortium name="The Broad Institute Genome Sequencing Center for Infectious Disease"/>
            <person name="Wu L."/>
            <person name="Ma J."/>
        </authorList>
    </citation>
    <scope>NUCLEOTIDE SEQUENCE [LARGE SCALE GENOMIC DNA]</scope>
    <source>
        <strain evidence="6">CCUG 56607</strain>
    </source>
</reference>
<evidence type="ECO:0000259" key="4">
    <source>
        <dbReference type="PROSITE" id="PS50113"/>
    </source>
</evidence>
<dbReference type="InterPro" id="IPR001610">
    <property type="entry name" value="PAC"/>
</dbReference>
<dbReference type="PANTHER" id="PTHR32089">
    <property type="entry name" value="METHYL-ACCEPTING CHEMOTAXIS PROTEIN MCPB"/>
    <property type="match status" value="1"/>
</dbReference>
<evidence type="ECO:0000313" key="5">
    <source>
        <dbReference type="EMBL" id="MFD1018608.1"/>
    </source>
</evidence>
<dbReference type="InterPro" id="IPR013656">
    <property type="entry name" value="PAS_4"/>
</dbReference>
<dbReference type="PROSITE" id="PS50113">
    <property type="entry name" value="PAC"/>
    <property type="match status" value="1"/>
</dbReference>
<dbReference type="EMBL" id="JBHTKL010000001">
    <property type="protein sequence ID" value="MFD1018608.1"/>
    <property type="molecule type" value="Genomic_DNA"/>
</dbReference>
<name>A0ABW3L1W1_9BACI</name>
<dbReference type="PANTHER" id="PTHR32089:SF112">
    <property type="entry name" value="LYSOZYME-LIKE PROTEIN-RELATED"/>
    <property type="match status" value="1"/>
</dbReference>
<feature type="domain" description="PAC" evidence="4">
    <location>
        <begin position="81"/>
        <end position="134"/>
    </location>
</feature>
<keyword evidence="6" id="KW-1185">Reference proteome</keyword>
<comment type="caution">
    <text evidence="5">The sequence shown here is derived from an EMBL/GenBank/DDBJ whole genome shotgun (WGS) entry which is preliminary data.</text>
</comment>
<dbReference type="Pfam" id="PF08448">
    <property type="entry name" value="PAS_4"/>
    <property type="match status" value="1"/>
</dbReference>
<dbReference type="InterPro" id="IPR035965">
    <property type="entry name" value="PAS-like_dom_sf"/>
</dbReference>
<evidence type="ECO:0000313" key="6">
    <source>
        <dbReference type="Proteomes" id="UP001596990"/>
    </source>
</evidence>
<keyword evidence="1 2" id="KW-0807">Transducer</keyword>
<dbReference type="Pfam" id="PF00015">
    <property type="entry name" value="MCPsignal"/>
    <property type="match status" value="1"/>
</dbReference>
<dbReference type="PROSITE" id="PS50111">
    <property type="entry name" value="CHEMOTAXIS_TRANSDUC_2"/>
    <property type="match status" value="1"/>
</dbReference>
<evidence type="ECO:0000259" key="3">
    <source>
        <dbReference type="PROSITE" id="PS50111"/>
    </source>
</evidence>
<dbReference type="Proteomes" id="UP001596990">
    <property type="component" value="Unassembled WGS sequence"/>
</dbReference>
<evidence type="ECO:0000256" key="1">
    <source>
        <dbReference type="ARBA" id="ARBA00023224"/>
    </source>
</evidence>
<dbReference type="Gene3D" id="3.30.450.20">
    <property type="entry name" value="PAS domain"/>
    <property type="match status" value="1"/>
</dbReference>
<gene>
    <name evidence="5" type="ORF">ACFQ2J_05270</name>
</gene>
<dbReference type="Gene3D" id="1.10.287.950">
    <property type="entry name" value="Methyl-accepting chemotaxis protein"/>
    <property type="match status" value="1"/>
</dbReference>
<dbReference type="SUPFAM" id="SSF55785">
    <property type="entry name" value="PYP-like sensor domain (PAS domain)"/>
    <property type="match status" value="1"/>
</dbReference>